<keyword evidence="7" id="KW-1185">Reference proteome</keyword>
<dbReference type="EMBL" id="LN515532">
    <property type="protein sequence ID" value="CEA16533.1"/>
    <property type="molecule type" value="Genomic_DNA"/>
</dbReference>
<evidence type="ECO:0000259" key="1">
    <source>
        <dbReference type="Pfam" id="PF19557"/>
    </source>
</evidence>
<evidence type="ECO:0000259" key="4">
    <source>
        <dbReference type="Pfam" id="PF26385"/>
    </source>
</evidence>
<gene>
    <name evidence="6" type="ORF">ING2E5B_1789</name>
</gene>
<dbReference type="Pfam" id="PF26387">
    <property type="entry name" value="DUF6079_5th"/>
    <property type="match status" value="1"/>
</dbReference>
<dbReference type="InterPro" id="IPR058573">
    <property type="entry name" value="DUF6079_5th"/>
</dbReference>
<dbReference type="InterPro" id="IPR058569">
    <property type="entry name" value="DUF6079_2nd"/>
</dbReference>
<evidence type="ECO:0000313" key="6">
    <source>
        <dbReference type="EMBL" id="CEA16533.1"/>
    </source>
</evidence>
<dbReference type="Pfam" id="PF26384">
    <property type="entry name" value="DUF6079_3rd"/>
    <property type="match status" value="1"/>
</dbReference>
<dbReference type="Proteomes" id="UP000032417">
    <property type="component" value="Chromosome 1"/>
</dbReference>
<dbReference type="STRING" id="1562970.ING2E5B_1789"/>
<feature type="domain" description="DUF6079" evidence="1">
    <location>
        <begin position="22"/>
        <end position="246"/>
    </location>
</feature>
<evidence type="ECO:0000259" key="2">
    <source>
        <dbReference type="Pfam" id="PF26383"/>
    </source>
</evidence>
<feature type="domain" description="DUF6079" evidence="5">
    <location>
        <begin position="852"/>
        <end position="1020"/>
    </location>
</feature>
<dbReference type="InterPro" id="IPR058572">
    <property type="entry name" value="DUF6079_4th"/>
</dbReference>
<evidence type="ECO:0000313" key="7">
    <source>
        <dbReference type="Proteomes" id="UP000032417"/>
    </source>
</evidence>
<evidence type="ECO:0000259" key="5">
    <source>
        <dbReference type="Pfam" id="PF26387"/>
    </source>
</evidence>
<accession>A0A098C2A0</accession>
<feature type="domain" description="DUF6079" evidence="3">
    <location>
        <begin position="474"/>
        <end position="672"/>
    </location>
</feature>
<dbReference type="PATRIC" id="fig|1562970.3.peg.1775"/>
<dbReference type="KEGG" id="pbt:ING2E5B_1789"/>
<dbReference type="Pfam" id="PF26385">
    <property type="entry name" value="DUF6079_4th"/>
    <property type="match status" value="1"/>
</dbReference>
<dbReference type="AlphaFoldDB" id="A0A098C2A0"/>
<dbReference type="InterPro" id="IPR058571">
    <property type="entry name" value="DUF6079_3rd"/>
</dbReference>
<evidence type="ECO:0000259" key="3">
    <source>
        <dbReference type="Pfam" id="PF26384"/>
    </source>
</evidence>
<dbReference type="InterPro" id="IPR045725">
    <property type="entry name" value="DUF6079_N"/>
</dbReference>
<sequence>MKYKDILQFDPITEVIQLDRLDKDDYRKEVVKTFVYPDYFVETILPEMVENIVFSGRDKKGIQVIGNYGTGKSHLMSLVSLIAENEEYLNDVQNEKVKDIFEPIAGKFKVHRFEMQTDKKFWSVITFQLQRFLDAIGVEYRFDDASLKMYSEQLDEMMAAFEEKYPDHGFMLVIDEMLSYLKTHAAVGQLDQDLQVLQALGQQCAKGRFAFMFGVQEMIYQSKEFAFAAEMLLKVKDRYTDLTIRKEDVSFVVQKRLLRKSESQKKQIREHLEKFIPFFSEMHAHLSEYVELFPVHPSYFENFQKIRLGRAQREVLKTLSAQFAKISEEEIPADNPGLITYDQYWEQMMADAGLMSIPDFKTVADTVKIVHDKIESNFEGVRAKQIPLAKRITNATAIKILQGELSKRNGARAETLVEDLCVTNPLAENKEFLVDAVNSCAKHIVGATSGQYFEFNEENYEYRLRTEGGVNIDQQIIQFAETMSANHKDEAFFRFMVEVLGIEDSPYRTGFRIYKHEIEWKSHRITRDGYIFLGNPNEKSTTHPKQYFYMIVMPIFQEEKKKRNNDSDEVYFVFDTISDEFKNLVCNYGAAFSLWNSADTSLKPIYKGKMEDLFQKTRREFDTCYLSETKVYYKNEPVRELKSFQLPQAGASRLEIFDSVASAIFDEQFKEQTPHHPVFSLARQTINSGNLDRYIKGTIAKIINPTESNQDGEAVLTGLGCYKAGELEVDESIYAISILNMMNERESQMVVNQNEILEMLPNSDQVWRSKDYGIDAAFEFMVLSVLVALGECEIKLNSGEILNAANLDKLRNLQADDYFNFAFIKRPKGVNLPVIKAITKSFCGKDLSNRLDQQDTYVSLVNSAKKLAAECATTVAQKFQTSTNIAGVDIVSADEALRLRNNTTALKGFCDRLSTFTSEAKLKNLPFDLETVNKMIGYKNDFESLLNKLNLANELEAKVSYLTQAKQYIPAETELSRNIDATIQSLPKVLTAQSESEVENYKTELETSKQHYINWYLRKYREYCINDIDDAKRVEIFNSAEYVVCEELAKCPLLNATTWQNWRMKFNKLRKADSNVENILATTPYANFNPLTVGVQEMKNVRELGVELEDIYQMWIRSLKDFIKTSDAQDALKLMDEGGQNFLNRFVNGMEPIQDGHSAQVLLELINILSEGFEKVEINQDGMSKYFTHPMTITEAKGAFELYIEQMSKGKDRNKVRIILHG</sequence>
<proteinExistence type="predicted"/>
<evidence type="ECO:0008006" key="8">
    <source>
        <dbReference type="Google" id="ProtNLM"/>
    </source>
</evidence>
<feature type="domain" description="DUF6079" evidence="4">
    <location>
        <begin position="693"/>
        <end position="826"/>
    </location>
</feature>
<dbReference type="OrthoDB" id="8780745at2"/>
<dbReference type="Pfam" id="PF26383">
    <property type="entry name" value="DUF6079_2nd"/>
    <property type="match status" value="1"/>
</dbReference>
<reference evidence="6 7" key="1">
    <citation type="submission" date="2014-08" db="EMBL/GenBank/DDBJ databases">
        <authorList>
            <person name="Wibberg D."/>
        </authorList>
    </citation>
    <scope>NUCLEOTIDE SEQUENCE [LARGE SCALE GENOMIC DNA]</scope>
    <source>
        <strain evidence="7">ING2-E5B</strain>
    </source>
</reference>
<name>A0A098C2A0_9BACT</name>
<dbReference type="Pfam" id="PF19557">
    <property type="entry name" value="DUF6079_1st"/>
    <property type="match status" value="1"/>
</dbReference>
<feature type="domain" description="DUF6079" evidence="2">
    <location>
        <begin position="262"/>
        <end position="465"/>
    </location>
</feature>
<organism evidence="6 7">
    <name type="scientific">Fermentimonas caenicola</name>
    <dbReference type="NCBI Taxonomy" id="1562970"/>
    <lineage>
        <taxon>Bacteria</taxon>
        <taxon>Pseudomonadati</taxon>
        <taxon>Bacteroidota</taxon>
        <taxon>Bacteroidia</taxon>
        <taxon>Bacteroidales</taxon>
        <taxon>Dysgonomonadaceae</taxon>
        <taxon>Fermentimonas</taxon>
    </lineage>
</organism>
<dbReference type="HOGENOM" id="CLU_268053_0_0_10"/>
<protein>
    <recommendedName>
        <fullName evidence="8">ATP-binding protein</fullName>
    </recommendedName>
</protein>